<accession>A0A1G9YZM1</accession>
<dbReference type="RefSeq" id="WP_092612191.1">
    <property type="nucleotide sequence ID" value="NZ_FNHU01000015.1"/>
</dbReference>
<dbReference type="Gene3D" id="3.40.50.720">
    <property type="entry name" value="NAD(P)-binding Rossmann-like Domain"/>
    <property type="match status" value="1"/>
</dbReference>
<dbReference type="Proteomes" id="UP000199671">
    <property type="component" value="Unassembled WGS sequence"/>
</dbReference>
<protein>
    <recommendedName>
        <fullName evidence="3">Bacteriocin biosynthesis cyclodehydratase domain-containing protein</fullName>
    </recommendedName>
</protein>
<dbReference type="Gene3D" id="3.40.109.10">
    <property type="entry name" value="NADH Oxidase"/>
    <property type="match status" value="1"/>
</dbReference>
<evidence type="ECO:0008006" key="3">
    <source>
        <dbReference type="Google" id="ProtNLM"/>
    </source>
</evidence>
<organism evidence="1 2">
    <name type="scientific">Actinomyces ruminicola</name>
    <dbReference type="NCBI Taxonomy" id="332524"/>
    <lineage>
        <taxon>Bacteria</taxon>
        <taxon>Bacillati</taxon>
        <taxon>Actinomycetota</taxon>
        <taxon>Actinomycetes</taxon>
        <taxon>Actinomycetales</taxon>
        <taxon>Actinomycetaceae</taxon>
        <taxon>Actinomyces</taxon>
    </lineage>
</organism>
<dbReference type="GO" id="GO:0016491">
    <property type="term" value="F:oxidoreductase activity"/>
    <property type="evidence" value="ECO:0007669"/>
    <property type="project" value="InterPro"/>
</dbReference>
<dbReference type="AlphaFoldDB" id="A0A1G9YZM1"/>
<name>A0A1G9YZM1_9ACTO</name>
<gene>
    <name evidence="1" type="ORF">SAMN04487766_11514</name>
</gene>
<dbReference type="OrthoDB" id="7783880at2"/>
<evidence type="ECO:0000313" key="2">
    <source>
        <dbReference type="Proteomes" id="UP000199671"/>
    </source>
</evidence>
<dbReference type="EMBL" id="FNHU01000015">
    <property type="protein sequence ID" value="SDN14377.1"/>
    <property type="molecule type" value="Genomic_DNA"/>
</dbReference>
<evidence type="ECO:0000313" key="1">
    <source>
        <dbReference type="EMBL" id="SDN14377.1"/>
    </source>
</evidence>
<reference evidence="1 2" key="1">
    <citation type="submission" date="2016-10" db="EMBL/GenBank/DDBJ databases">
        <authorList>
            <person name="de Groot N.N."/>
        </authorList>
    </citation>
    <scope>NUCLEOTIDE SEQUENCE [LARGE SCALE GENOMIC DNA]</scope>
    <source>
        <strain evidence="1 2">KPR-7B</strain>
    </source>
</reference>
<sequence length="534" mass="56412">MAASISAEIIGTAARYDQQFQVPDLPVVRLGAAIVENEDGATLCGVPKPQILSGEFARTHLSELLDKCDGSRSHARLAEELSLSEDAVFKAVAFLWSCGAVEDQAAALPHGDVPEALATLLSRMGDCTGVARHWTEGLEGLRATRVAVAGDQRGAGVLADLLSASSCVVVDAPDDAGLMIFVDTPDSYPDVSEWGLRAWEGGIPFLRVALRKDFFQVGPYIDPDFTPCIDCALAGLPVPGDEPADAAATVMGLGIACHTVVALLSRCMVTHLPIDTRVMSTATFRALHAPAATRAACPTCGDAEGPMADVPGLAARYEQSVAIPPREFVDIKGHQAHYKPSNLKLQFEFRKYSGTDTVVLPEPRPELLDGSGAGLNLETLGLILNYAAGLRPQAEQGGKLRRWTAAGGNIGSVGARVVINDPDILPAGTYAYSESEHTLVRLGEAAPSLEAPVALILTANVGKVARKYGSFALRVSIQDGGCSAMTARRVSEALAIPWQPVARWDERALCAACHADPNLEPITTVTYLGESHAH</sequence>
<proteinExistence type="predicted"/>
<dbReference type="InterPro" id="IPR000415">
    <property type="entry name" value="Nitroreductase-like"/>
</dbReference>